<evidence type="ECO:0000313" key="2">
    <source>
        <dbReference type="EMBL" id="QBH13259.1"/>
    </source>
</evidence>
<dbReference type="Proteomes" id="UP000293902">
    <property type="component" value="Chromosome"/>
</dbReference>
<dbReference type="OrthoDB" id="3337911at2"/>
<dbReference type="InterPro" id="IPR027417">
    <property type="entry name" value="P-loop_NTPase"/>
</dbReference>
<dbReference type="AlphaFoldDB" id="A0A328F861"/>
<organism evidence="3 4">
    <name type="scientific">Desulfobacter hydrogenophilus</name>
    <dbReference type="NCBI Taxonomy" id="2291"/>
    <lineage>
        <taxon>Bacteria</taxon>
        <taxon>Pseudomonadati</taxon>
        <taxon>Thermodesulfobacteriota</taxon>
        <taxon>Desulfobacteria</taxon>
        <taxon>Desulfobacterales</taxon>
        <taxon>Desulfobacteraceae</taxon>
        <taxon>Desulfobacter</taxon>
    </lineage>
</organism>
<dbReference type="RefSeq" id="WP_111959725.1">
    <property type="nucleotide sequence ID" value="NZ_CP036313.1"/>
</dbReference>
<dbReference type="SUPFAM" id="SSF52540">
    <property type="entry name" value="P-loop containing nucleoside triphosphate hydrolases"/>
    <property type="match status" value="1"/>
</dbReference>
<protein>
    <submittedName>
        <fullName evidence="2">Sulfotransferase</fullName>
    </submittedName>
</protein>
<dbReference type="GO" id="GO:0008476">
    <property type="term" value="F:protein-tyrosine sulfotransferase activity"/>
    <property type="evidence" value="ECO:0007669"/>
    <property type="project" value="InterPro"/>
</dbReference>
<evidence type="ECO:0000256" key="1">
    <source>
        <dbReference type="ARBA" id="ARBA00022679"/>
    </source>
</evidence>
<reference evidence="2 5" key="2">
    <citation type="submission" date="2019-02" db="EMBL/GenBank/DDBJ databases">
        <title>Complete genome sequence of Desulfobacter hydrogenophilus AcRS1.</title>
        <authorList>
            <person name="Marietou A."/>
            <person name="Lund M.B."/>
            <person name="Marshall I.P.G."/>
            <person name="Schreiber L."/>
            <person name="Jorgensen B."/>
        </authorList>
    </citation>
    <scope>NUCLEOTIDE SEQUENCE [LARGE SCALE GENOMIC DNA]</scope>
    <source>
        <strain evidence="2 5">AcRS1</strain>
    </source>
</reference>
<dbReference type="EMBL" id="CP036313">
    <property type="protein sequence ID" value="QBH13259.1"/>
    <property type="molecule type" value="Genomic_DNA"/>
</dbReference>
<evidence type="ECO:0000313" key="3">
    <source>
        <dbReference type="EMBL" id="RAM00386.1"/>
    </source>
</evidence>
<dbReference type="InterPro" id="IPR026634">
    <property type="entry name" value="TPST-like"/>
</dbReference>
<accession>A0A328F861</accession>
<dbReference type="Gene3D" id="3.40.50.300">
    <property type="entry name" value="P-loop containing nucleotide triphosphate hydrolases"/>
    <property type="match status" value="1"/>
</dbReference>
<keyword evidence="1" id="KW-0808">Transferase</keyword>
<proteinExistence type="predicted"/>
<dbReference type="Proteomes" id="UP000248798">
    <property type="component" value="Unassembled WGS sequence"/>
</dbReference>
<keyword evidence="5" id="KW-1185">Reference proteome</keyword>
<dbReference type="EMBL" id="QLNI01000050">
    <property type="protein sequence ID" value="RAM00386.1"/>
    <property type="molecule type" value="Genomic_DNA"/>
</dbReference>
<gene>
    <name evidence="3" type="ORF">DO021_19335</name>
    <name evidence="2" type="ORF">EYB58_10200</name>
</gene>
<dbReference type="PANTHER" id="PTHR12788">
    <property type="entry name" value="PROTEIN-TYROSINE SULFOTRANSFERASE 2"/>
    <property type="match status" value="1"/>
</dbReference>
<dbReference type="PANTHER" id="PTHR12788:SF10">
    <property type="entry name" value="PROTEIN-TYROSINE SULFOTRANSFERASE"/>
    <property type="match status" value="1"/>
</dbReference>
<sequence length="309" mass="35928">MKEYSIDRPIFVIGMDRSGTSVISEIMSLHDDLGWLSNYNHRFRQLPQLSFLNRITHIPHFGWYLRGKKRQDKMLSSRLRKYLPYCDEGDYTLWTQLCGHDFTWDFLGGGTPSAHTCQKVRDYIHTILKYQHRTRLIVKLTGPPRINFLSTIFPDAVFVHVMRDPRAVVASLMRVPYWKQKGGWERPFWSGLSQKDIRAWEAADKSACVLAAIQWAKVVEQTWQECESLLPEQFIEIKYEDFVASAFDTITALLSKCGLGYSRTVKRYIDCIGNVRNMNTKYRQMLIPSELDAVQQAVKKTAEKAGYLE</sequence>
<name>A0A328F861_9BACT</name>
<dbReference type="Pfam" id="PF13469">
    <property type="entry name" value="Sulfotransfer_3"/>
    <property type="match status" value="1"/>
</dbReference>
<evidence type="ECO:0000313" key="5">
    <source>
        <dbReference type="Proteomes" id="UP000293902"/>
    </source>
</evidence>
<evidence type="ECO:0000313" key="4">
    <source>
        <dbReference type="Proteomes" id="UP000248798"/>
    </source>
</evidence>
<reference evidence="3 4" key="1">
    <citation type="submission" date="2018-06" db="EMBL/GenBank/DDBJ databases">
        <title>Complete Genome Sequence of Desulfobacter hydrogenophilus (DSM3380).</title>
        <authorList>
            <person name="Marietou A."/>
            <person name="Schreiber L."/>
            <person name="Marshall I."/>
            <person name="Jorgensen B."/>
        </authorList>
    </citation>
    <scope>NUCLEOTIDE SEQUENCE [LARGE SCALE GENOMIC DNA]</scope>
    <source>
        <strain evidence="3 4">DSM 3380</strain>
    </source>
</reference>